<organism evidence="3">
    <name type="scientific">Ananas comosus var. bracteatus</name>
    <name type="common">red pineapple</name>
    <dbReference type="NCBI Taxonomy" id="296719"/>
    <lineage>
        <taxon>Eukaryota</taxon>
        <taxon>Viridiplantae</taxon>
        <taxon>Streptophyta</taxon>
        <taxon>Embryophyta</taxon>
        <taxon>Tracheophyta</taxon>
        <taxon>Spermatophyta</taxon>
        <taxon>Magnoliopsida</taxon>
        <taxon>Liliopsida</taxon>
        <taxon>Poales</taxon>
        <taxon>Bromeliaceae</taxon>
        <taxon>Bromelioideae</taxon>
        <taxon>Ananas</taxon>
    </lineage>
</organism>
<feature type="compositionally biased region" description="Basic and acidic residues" evidence="1">
    <location>
        <begin position="146"/>
        <end position="157"/>
    </location>
</feature>
<dbReference type="AlphaFoldDB" id="A0A6V7QHR3"/>
<proteinExistence type="predicted"/>
<dbReference type="PANTHER" id="PTHR33916">
    <property type="entry name" value="EXPANSIN-LIKE EG45 DOMAIN-CONTAINING PROTEIN"/>
    <property type="match status" value="1"/>
</dbReference>
<dbReference type="PANTHER" id="PTHR33916:SF8">
    <property type="entry name" value="OS05G0272800 PROTEIN"/>
    <property type="match status" value="1"/>
</dbReference>
<evidence type="ECO:0000259" key="2">
    <source>
        <dbReference type="Pfam" id="PF24804"/>
    </source>
</evidence>
<feature type="domain" description="DUF7705" evidence="2">
    <location>
        <begin position="92"/>
        <end position="172"/>
    </location>
</feature>
<gene>
    <name evidence="3" type="ORF">CB5_LOCUS25789</name>
</gene>
<name>A0A6V7QHR3_ANACO</name>
<dbReference type="Pfam" id="PF24804">
    <property type="entry name" value="DUF7705"/>
    <property type="match status" value="1"/>
</dbReference>
<evidence type="ECO:0000256" key="1">
    <source>
        <dbReference type="SAM" id="MobiDB-lite"/>
    </source>
</evidence>
<accession>A0A6V7QHR3</accession>
<feature type="region of interest" description="Disordered" evidence="1">
    <location>
        <begin position="144"/>
        <end position="203"/>
    </location>
</feature>
<sequence length="203" mass="22451">MGDRLGSWGVTDGIRANYQPEMCPLLTLTSKAKLLSHKREITDRGISWENKRPFSPAAAVSNFVLVLRVHDLIVVVVVVVVVGGEEEEAYNSAVGDPGMRRDGLRVAWEAWNFCNEVGAEAPLMGSPRGADCFDLLQDESGGSGDKVVHRVSEKDNKLSVGDPFPARRKRKRASRTSTSTRPRRRCTWARSARWTTTRRGNSG</sequence>
<dbReference type="EMBL" id="LR862136">
    <property type="protein sequence ID" value="CAD1842578.1"/>
    <property type="molecule type" value="Genomic_DNA"/>
</dbReference>
<protein>
    <recommendedName>
        <fullName evidence="2">DUF7705 domain-containing protein</fullName>
    </recommendedName>
</protein>
<reference evidence="3" key="1">
    <citation type="submission" date="2020-07" db="EMBL/GenBank/DDBJ databases">
        <authorList>
            <person name="Lin J."/>
        </authorList>
    </citation>
    <scope>NUCLEOTIDE SEQUENCE</scope>
</reference>
<dbReference type="InterPro" id="IPR056122">
    <property type="entry name" value="DUF7705"/>
</dbReference>
<evidence type="ECO:0000313" key="3">
    <source>
        <dbReference type="EMBL" id="CAD1842578.1"/>
    </source>
</evidence>
<feature type="compositionally biased region" description="Low complexity" evidence="1">
    <location>
        <begin position="188"/>
        <end position="203"/>
    </location>
</feature>